<evidence type="ECO:0000256" key="6">
    <source>
        <dbReference type="ARBA" id="ARBA00022989"/>
    </source>
</evidence>
<keyword evidence="6" id="KW-1133">Transmembrane helix</keyword>
<dbReference type="EMBL" id="CAMGYJ010000003">
    <property type="protein sequence ID" value="CAI0394231.1"/>
    <property type="molecule type" value="Genomic_DNA"/>
</dbReference>
<dbReference type="InterPro" id="IPR008271">
    <property type="entry name" value="Ser/Thr_kinase_AS"/>
</dbReference>
<dbReference type="SMART" id="SM00220">
    <property type="entry name" value="S_TKc"/>
    <property type="match status" value="1"/>
</dbReference>
<dbReference type="GO" id="GO:0004672">
    <property type="term" value="F:protein kinase activity"/>
    <property type="evidence" value="ECO:0007669"/>
    <property type="project" value="InterPro"/>
</dbReference>
<evidence type="ECO:0000259" key="8">
    <source>
        <dbReference type="PROSITE" id="PS50011"/>
    </source>
</evidence>
<dbReference type="Proteomes" id="UP001154282">
    <property type="component" value="Unassembled WGS sequence"/>
</dbReference>
<evidence type="ECO:0000256" key="1">
    <source>
        <dbReference type="ARBA" id="ARBA00004370"/>
    </source>
</evidence>
<evidence type="ECO:0000313" key="10">
    <source>
        <dbReference type="Proteomes" id="UP001154282"/>
    </source>
</evidence>
<dbReference type="InterPro" id="IPR032675">
    <property type="entry name" value="LRR_dom_sf"/>
</dbReference>
<evidence type="ECO:0000256" key="5">
    <source>
        <dbReference type="ARBA" id="ARBA00022737"/>
    </source>
</evidence>
<comment type="subcellular location">
    <subcellularLocation>
        <location evidence="1">Membrane</location>
    </subcellularLocation>
</comment>
<evidence type="ECO:0000256" key="4">
    <source>
        <dbReference type="ARBA" id="ARBA00022692"/>
    </source>
</evidence>
<dbReference type="InterPro" id="IPR011009">
    <property type="entry name" value="Kinase-like_dom_sf"/>
</dbReference>
<dbReference type="InterPro" id="IPR013210">
    <property type="entry name" value="LRR_N_plant-typ"/>
</dbReference>
<feature type="domain" description="Protein kinase" evidence="8">
    <location>
        <begin position="97"/>
        <end position="369"/>
    </location>
</feature>
<dbReference type="PANTHER" id="PTHR48055:SF55">
    <property type="entry name" value="PROTEIN KINASE DOMAIN-CONTAINING PROTEIN"/>
    <property type="match status" value="1"/>
</dbReference>
<dbReference type="GO" id="GO:0005524">
    <property type="term" value="F:ATP binding"/>
    <property type="evidence" value="ECO:0007669"/>
    <property type="project" value="InterPro"/>
</dbReference>
<organism evidence="9 10">
    <name type="scientific">Linum tenue</name>
    <dbReference type="NCBI Taxonomy" id="586396"/>
    <lineage>
        <taxon>Eukaryota</taxon>
        <taxon>Viridiplantae</taxon>
        <taxon>Streptophyta</taxon>
        <taxon>Embryophyta</taxon>
        <taxon>Tracheophyta</taxon>
        <taxon>Spermatophyta</taxon>
        <taxon>Magnoliopsida</taxon>
        <taxon>eudicotyledons</taxon>
        <taxon>Gunneridae</taxon>
        <taxon>Pentapetalae</taxon>
        <taxon>rosids</taxon>
        <taxon>fabids</taxon>
        <taxon>Malpighiales</taxon>
        <taxon>Linaceae</taxon>
        <taxon>Linum</taxon>
    </lineage>
</organism>
<evidence type="ECO:0000256" key="3">
    <source>
        <dbReference type="ARBA" id="ARBA00022614"/>
    </source>
</evidence>
<keyword evidence="3" id="KW-0433">Leucine-rich repeat</keyword>
<dbReference type="PANTHER" id="PTHR48055">
    <property type="entry name" value="LEUCINE-RICH REPEAT RECEPTOR PROTEIN KINASE EMS1"/>
    <property type="match status" value="1"/>
</dbReference>
<gene>
    <name evidence="9" type="ORF">LITE_LOCUS8241</name>
</gene>
<evidence type="ECO:0000256" key="2">
    <source>
        <dbReference type="ARBA" id="ARBA00008684"/>
    </source>
</evidence>
<proteinExistence type="inferred from homology"/>
<dbReference type="PROSITE" id="PS50011">
    <property type="entry name" value="PROTEIN_KINASE_DOM"/>
    <property type="match status" value="1"/>
</dbReference>
<keyword evidence="10" id="KW-1185">Reference proteome</keyword>
<comment type="similarity">
    <text evidence="2">Belongs to the protein kinase superfamily. Ser/Thr protein kinase family.</text>
</comment>
<dbReference type="Gene3D" id="3.80.10.10">
    <property type="entry name" value="Ribonuclease Inhibitor"/>
    <property type="match status" value="1"/>
</dbReference>
<dbReference type="GO" id="GO:0016020">
    <property type="term" value="C:membrane"/>
    <property type="evidence" value="ECO:0007669"/>
    <property type="project" value="UniProtKB-SubCell"/>
</dbReference>
<dbReference type="PROSITE" id="PS00108">
    <property type="entry name" value="PROTEIN_KINASE_ST"/>
    <property type="match status" value="1"/>
</dbReference>
<dbReference type="InterPro" id="IPR051564">
    <property type="entry name" value="LRR_receptor-like_kinase"/>
</dbReference>
<dbReference type="AlphaFoldDB" id="A0AAV0I9D4"/>
<evidence type="ECO:0000256" key="7">
    <source>
        <dbReference type="ARBA" id="ARBA00023136"/>
    </source>
</evidence>
<dbReference type="Pfam" id="PF00069">
    <property type="entry name" value="Pkinase"/>
    <property type="match status" value="2"/>
</dbReference>
<keyword evidence="7" id="KW-0472">Membrane</keyword>
<keyword evidence="5" id="KW-0677">Repeat</keyword>
<accession>A0AAV0I9D4</accession>
<comment type="caution">
    <text evidence="9">The sequence shown here is derived from an EMBL/GenBank/DDBJ whole genome shotgun (WGS) entry which is preliminary data.</text>
</comment>
<sequence>MSSFSFHLADANYRPRTQANNETDRLALLEFRSMISSDPFGVLTSWNDSTHFCQWHGVSCDSNTGHDGRARVTVLDLRHQKLLGPITPHIGSSDDSMFILTCIGSCSLVIWIRKRRKRGSRSFDQNGSTIAVKVFNLDRRGASKSFVAECEALKNIRHRNLVKILTVCSGVDRQGNDFKALVYELLPNGSMEEWLHEVESVDEPPKSLSFRQRMDVDINVASALDYLHHQCETPIVHCDLKPNNILLDEDKGTIGYAPPEYGMGNEVSTQGDVYSFGIILLEMLTGRRPTDENFEEGLNLQTFVQSALSHISFPTEAIDSILLNELLLCQISKEIVIAVLKIGVACTSESPQERPSISQVLARLKKPLT</sequence>
<name>A0AAV0I9D4_9ROSI</name>
<dbReference type="Gene3D" id="1.10.510.10">
    <property type="entry name" value="Transferase(Phosphotransferase) domain 1"/>
    <property type="match status" value="2"/>
</dbReference>
<reference evidence="9" key="1">
    <citation type="submission" date="2022-08" db="EMBL/GenBank/DDBJ databases">
        <authorList>
            <person name="Gutierrez-Valencia J."/>
        </authorList>
    </citation>
    <scope>NUCLEOTIDE SEQUENCE</scope>
</reference>
<dbReference type="InterPro" id="IPR000719">
    <property type="entry name" value="Prot_kinase_dom"/>
</dbReference>
<dbReference type="Pfam" id="PF08263">
    <property type="entry name" value="LRRNT_2"/>
    <property type="match status" value="1"/>
</dbReference>
<dbReference type="SUPFAM" id="SSF56112">
    <property type="entry name" value="Protein kinase-like (PK-like)"/>
    <property type="match status" value="1"/>
</dbReference>
<protein>
    <recommendedName>
        <fullName evidence="8">Protein kinase domain-containing protein</fullName>
    </recommendedName>
</protein>
<keyword evidence="4" id="KW-0812">Transmembrane</keyword>
<evidence type="ECO:0000313" key="9">
    <source>
        <dbReference type="EMBL" id="CAI0394231.1"/>
    </source>
</evidence>